<evidence type="ECO:0000256" key="3">
    <source>
        <dbReference type="ARBA" id="ARBA00022723"/>
    </source>
</evidence>
<reference evidence="7 8" key="1">
    <citation type="submission" date="2019-12" db="EMBL/GenBank/DDBJ databases">
        <title>Shinella kummerowiae sp. nov., a symbiotic bacterium isolated from root nodules of the herbal legume Kummerowia stipulacea.</title>
        <authorList>
            <person name="Gao J."/>
        </authorList>
    </citation>
    <scope>NUCLEOTIDE SEQUENCE [LARGE SCALE GENOMIC DNA]</scope>
    <source>
        <strain evidence="7 8">CCBAU 25048</strain>
    </source>
</reference>
<keyword evidence="4 5" id="KW-0378">Hydrolase</keyword>
<comment type="caution">
    <text evidence="7">The sequence shown here is derived from an EMBL/GenBank/DDBJ whole genome shotgun (WGS) entry which is preliminary data.</text>
</comment>
<keyword evidence="8" id="KW-1185">Reference proteome</keyword>
<keyword evidence="5" id="KW-0460">Magnesium</keyword>
<dbReference type="Gene3D" id="3.40.50.1010">
    <property type="entry name" value="5'-nuclease"/>
    <property type="match status" value="1"/>
</dbReference>
<evidence type="ECO:0000256" key="2">
    <source>
        <dbReference type="ARBA" id="ARBA00022722"/>
    </source>
</evidence>
<dbReference type="SUPFAM" id="SSF88723">
    <property type="entry name" value="PIN domain-like"/>
    <property type="match status" value="1"/>
</dbReference>
<dbReference type="InterPro" id="IPR002716">
    <property type="entry name" value="PIN_dom"/>
</dbReference>
<dbReference type="Pfam" id="PF01850">
    <property type="entry name" value="PIN"/>
    <property type="match status" value="1"/>
</dbReference>
<comment type="function">
    <text evidence="5">Toxic component of a toxin-antitoxin (TA) system. An RNase.</text>
</comment>
<dbReference type="InterPro" id="IPR022907">
    <property type="entry name" value="VapC_family"/>
</dbReference>
<sequence length="145" mass="16207">MNNSRLDETTRLYLDSNIIIYYVQGDADRQRQVDALLTEALSRDIELIANEIVVCECLYGAYRLGQPTVEAAYRSLFFDSGLITVVPADFRLLDAAARIGAAKGLKLLDASHYCSAIDFGCECLVTNDMKFVSDEALRIIQLSDW</sequence>
<gene>
    <name evidence="5" type="primary">vapC</name>
    <name evidence="7" type="ORF">GR138_17915</name>
</gene>
<dbReference type="EC" id="3.1.-.-" evidence="5"/>
<dbReference type="OrthoDB" id="574461at2"/>
<keyword evidence="1 5" id="KW-1277">Toxin-antitoxin system</keyword>
<keyword evidence="2 5" id="KW-0540">Nuclease</keyword>
<dbReference type="GO" id="GO:0000287">
    <property type="term" value="F:magnesium ion binding"/>
    <property type="evidence" value="ECO:0007669"/>
    <property type="project" value="UniProtKB-UniRule"/>
</dbReference>
<dbReference type="GO" id="GO:0090729">
    <property type="term" value="F:toxin activity"/>
    <property type="evidence" value="ECO:0007669"/>
    <property type="project" value="UniProtKB-KW"/>
</dbReference>
<dbReference type="GO" id="GO:0004540">
    <property type="term" value="F:RNA nuclease activity"/>
    <property type="evidence" value="ECO:0007669"/>
    <property type="project" value="InterPro"/>
</dbReference>
<keyword evidence="3 5" id="KW-0479">Metal-binding</keyword>
<accession>A0A6N8SDB9</accession>
<dbReference type="GO" id="GO:0016787">
    <property type="term" value="F:hydrolase activity"/>
    <property type="evidence" value="ECO:0007669"/>
    <property type="project" value="UniProtKB-KW"/>
</dbReference>
<feature type="domain" description="PIN" evidence="6">
    <location>
        <begin position="13"/>
        <end position="131"/>
    </location>
</feature>
<evidence type="ECO:0000256" key="5">
    <source>
        <dbReference type="HAMAP-Rule" id="MF_00265"/>
    </source>
</evidence>
<comment type="cofactor">
    <cofactor evidence="5">
        <name>Mg(2+)</name>
        <dbReference type="ChEBI" id="CHEBI:18420"/>
    </cofactor>
</comment>
<dbReference type="RefSeq" id="WP_160860596.1">
    <property type="nucleotide sequence ID" value="NZ_WUMK01000006.1"/>
</dbReference>
<proteinExistence type="inferred from homology"/>
<organism evidence="7 8">
    <name type="scientific">Shinella kummerowiae</name>
    <dbReference type="NCBI Taxonomy" id="417745"/>
    <lineage>
        <taxon>Bacteria</taxon>
        <taxon>Pseudomonadati</taxon>
        <taxon>Pseudomonadota</taxon>
        <taxon>Alphaproteobacteria</taxon>
        <taxon>Hyphomicrobiales</taxon>
        <taxon>Rhizobiaceae</taxon>
        <taxon>Shinella</taxon>
    </lineage>
</organism>
<evidence type="ECO:0000313" key="7">
    <source>
        <dbReference type="EMBL" id="MXN47074.1"/>
    </source>
</evidence>
<evidence type="ECO:0000256" key="4">
    <source>
        <dbReference type="ARBA" id="ARBA00022801"/>
    </source>
</evidence>
<evidence type="ECO:0000256" key="1">
    <source>
        <dbReference type="ARBA" id="ARBA00022649"/>
    </source>
</evidence>
<protein>
    <recommendedName>
        <fullName evidence="5">Ribonuclease VapC</fullName>
        <shortName evidence="5">RNase VapC</shortName>
        <ecNumber evidence="5">3.1.-.-</ecNumber>
    </recommendedName>
    <alternativeName>
        <fullName evidence="5">Toxin VapC</fullName>
    </alternativeName>
</protein>
<name>A0A6N8SDB9_9HYPH</name>
<dbReference type="InterPro" id="IPR029060">
    <property type="entry name" value="PIN-like_dom_sf"/>
</dbReference>
<keyword evidence="5" id="KW-0800">Toxin</keyword>
<comment type="similarity">
    <text evidence="5">Belongs to the PINc/VapC protein family.</text>
</comment>
<dbReference type="EMBL" id="WUMK01000006">
    <property type="protein sequence ID" value="MXN47074.1"/>
    <property type="molecule type" value="Genomic_DNA"/>
</dbReference>
<feature type="binding site" evidence="5">
    <location>
        <position position="109"/>
    </location>
    <ligand>
        <name>Mg(2+)</name>
        <dbReference type="ChEBI" id="CHEBI:18420"/>
    </ligand>
</feature>
<dbReference type="HAMAP" id="MF_00265">
    <property type="entry name" value="VapC_Nob1"/>
    <property type="match status" value="1"/>
</dbReference>
<dbReference type="AlphaFoldDB" id="A0A6N8SDB9"/>
<dbReference type="Proteomes" id="UP000435802">
    <property type="component" value="Unassembled WGS sequence"/>
</dbReference>
<evidence type="ECO:0000259" key="6">
    <source>
        <dbReference type="Pfam" id="PF01850"/>
    </source>
</evidence>
<feature type="binding site" evidence="5">
    <location>
        <position position="15"/>
    </location>
    <ligand>
        <name>Mg(2+)</name>
        <dbReference type="ChEBI" id="CHEBI:18420"/>
    </ligand>
</feature>
<evidence type="ECO:0000313" key="8">
    <source>
        <dbReference type="Proteomes" id="UP000435802"/>
    </source>
</evidence>